<accession>A0A9Q1QCR3</accession>
<reference evidence="2" key="1">
    <citation type="submission" date="2022-04" db="EMBL/GenBank/DDBJ databases">
        <title>Carnegiea gigantea Genome sequencing and assembly v2.</title>
        <authorList>
            <person name="Copetti D."/>
            <person name="Sanderson M.J."/>
            <person name="Burquez A."/>
            <person name="Wojciechowski M.F."/>
        </authorList>
    </citation>
    <scope>NUCLEOTIDE SEQUENCE</scope>
    <source>
        <strain evidence="2">SGP5-SGP5p</strain>
        <tissue evidence="2">Aerial part</tissue>
    </source>
</reference>
<dbReference type="EMBL" id="JAKOGI010000306">
    <property type="protein sequence ID" value="KAJ8437337.1"/>
    <property type="molecule type" value="Genomic_DNA"/>
</dbReference>
<dbReference type="AlphaFoldDB" id="A0A9Q1QCR3"/>
<dbReference type="Proteomes" id="UP001153076">
    <property type="component" value="Unassembled WGS sequence"/>
</dbReference>
<name>A0A9Q1QCR3_9CARY</name>
<proteinExistence type="predicted"/>
<evidence type="ECO:0000313" key="2">
    <source>
        <dbReference type="EMBL" id="KAJ8437337.1"/>
    </source>
</evidence>
<sequence length="182" mass="20944">MNFKDKLAHVPLPSGSHYFPLIEHLSSVKQDFPGNDLCLTDLKSIYTPNNEDEAKLIYQACNLKDLQESYYNQMTIEVQESCRIEVDNKLNEASNWLDAESICYNALKAKLEQVESMCKKLLKKFQSLDDQKKDLTSEDLLEEAEREIDTPNAIKVTDLAIKVILEKIEAFVKDSFEDLKTF</sequence>
<keyword evidence="3" id="KW-1185">Reference proteome</keyword>
<dbReference type="OrthoDB" id="1761837at2759"/>
<gene>
    <name evidence="2" type="ORF">Cgig2_015068</name>
</gene>
<evidence type="ECO:0000256" key="1">
    <source>
        <dbReference type="SAM" id="Coils"/>
    </source>
</evidence>
<keyword evidence="1" id="KW-0175">Coiled coil</keyword>
<protein>
    <submittedName>
        <fullName evidence="2">Uncharacterized protein</fullName>
    </submittedName>
</protein>
<feature type="coiled-coil region" evidence="1">
    <location>
        <begin position="104"/>
        <end position="138"/>
    </location>
</feature>
<evidence type="ECO:0000313" key="3">
    <source>
        <dbReference type="Proteomes" id="UP001153076"/>
    </source>
</evidence>
<comment type="caution">
    <text evidence="2">The sequence shown here is derived from an EMBL/GenBank/DDBJ whole genome shotgun (WGS) entry which is preliminary data.</text>
</comment>
<organism evidence="2 3">
    <name type="scientific">Carnegiea gigantea</name>
    <dbReference type="NCBI Taxonomy" id="171969"/>
    <lineage>
        <taxon>Eukaryota</taxon>
        <taxon>Viridiplantae</taxon>
        <taxon>Streptophyta</taxon>
        <taxon>Embryophyta</taxon>
        <taxon>Tracheophyta</taxon>
        <taxon>Spermatophyta</taxon>
        <taxon>Magnoliopsida</taxon>
        <taxon>eudicotyledons</taxon>
        <taxon>Gunneridae</taxon>
        <taxon>Pentapetalae</taxon>
        <taxon>Caryophyllales</taxon>
        <taxon>Cactineae</taxon>
        <taxon>Cactaceae</taxon>
        <taxon>Cactoideae</taxon>
        <taxon>Echinocereeae</taxon>
        <taxon>Carnegiea</taxon>
    </lineage>
</organism>